<comment type="similarity">
    <text evidence="2">Belongs to the asaB hydroxylase/desaturase family.</text>
</comment>
<dbReference type="PANTHER" id="PTHR34598">
    <property type="entry name" value="BLL6449 PROTEIN"/>
    <property type="match status" value="1"/>
</dbReference>
<evidence type="ECO:0008006" key="6">
    <source>
        <dbReference type="Google" id="ProtNLM"/>
    </source>
</evidence>
<keyword evidence="1" id="KW-0560">Oxidoreductase</keyword>
<dbReference type="Proteomes" id="UP000799767">
    <property type="component" value="Unassembled WGS sequence"/>
</dbReference>
<evidence type="ECO:0000256" key="2">
    <source>
        <dbReference type="ARBA" id="ARBA00023604"/>
    </source>
</evidence>
<evidence type="ECO:0000313" key="5">
    <source>
        <dbReference type="Proteomes" id="UP000799767"/>
    </source>
</evidence>
<dbReference type="AlphaFoldDB" id="A0A6A6PM21"/>
<feature type="region of interest" description="Disordered" evidence="3">
    <location>
        <begin position="1"/>
        <end position="30"/>
    </location>
</feature>
<dbReference type="GO" id="GO:0016491">
    <property type="term" value="F:oxidoreductase activity"/>
    <property type="evidence" value="ECO:0007669"/>
    <property type="project" value="UniProtKB-KW"/>
</dbReference>
<evidence type="ECO:0000256" key="3">
    <source>
        <dbReference type="SAM" id="MobiDB-lite"/>
    </source>
</evidence>
<reference evidence="4" key="1">
    <citation type="journal article" date="2020" name="Stud. Mycol.">
        <title>101 Dothideomycetes genomes: a test case for predicting lifestyles and emergence of pathogens.</title>
        <authorList>
            <person name="Haridas S."/>
            <person name="Albert R."/>
            <person name="Binder M."/>
            <person name="Bloem J."/>
            <person name="Labutti K."/>
            <person name="Salamov A."/>
            <person name="Andreopoulos B."/>
            <person name="Baker S."/>
            <person name="Barry K."/>
            <person name="Bills G."/>
            <person name="Bluhm B."/>
            <person name="Cannon C."/>
            <person name="Castanera R."/>
            <person name="Culley D."/>
            <person name="Daum C."/>
            <person name="Ezra D."/>
            <person name="Gonzalez J."/>
            <person name="Henrissat B."/>
            <person name="Kuo A."/>
            <person name="Liang C."/>
            <person name="Lipzen A."/>
            <person name="Lutzoni F."/>
            <person name="Magnuson J."/>
            <person name="Mondo S."/>
            <person name="Nolan M."/>
            <person name="Ohm R."/>
            <person name="Pangilinan J."/>
            <person name="Park H.-J."/>
            <person name="Ramirez L."/>
            <person name="Alfaro M."/>
            <person name="Sun H."/>
            <person name="Tritt A."/>
            <person name="Yoshinaga Y."/>
            <person name="Zwiers L.-H."/>
            <person name="Turgeon B."/>
            <person name="Goodwin S."/>
            <person name="Spatafora J."/>
            <person name="Crous P."/>
            <person name="Grigoriev I."/>
        </authorList>
    </citation>
    <scope>NUCLEOTIDE SEQUENCE</scope>
    <source>
        <strain evidence="4">CBS 113389</strain>
    </source>
</reference>
<dbReference type="EMBL" id="MU001638">
    <property type="protein sequence ID" value="KAF2481089.1"/>
    <property type="molecule type" value="Genomic_DNA"/>
</dbReference>
<sequence length="337" mass="38043">MVQPNSSHTVHHQHATIRLQTPDPDNTPELRAMFAPPACLEVLERQVALHDIRTDPNVIHGPEGLDKQGFAYIKHTSPLVTEDDYFTGTTVEDVYIPEIKALAMQVLGAKRVAVYNVGVRRKPASKARADPKFYWKRGEMMDKEIAEKPKYTSVWLGGQTLEKSLEAVRFAHIDNTVAGLRKLVRYGPARLVEAAKDSVEKEDSGADEAPRYAAFSIWRPIKPVKRDPLAVCDWRTLDPEHELATFDFRTRSSVNESGEFIMQGYYVVPSKTKPTQQKWYWLPEQQADEVLFIKLADTQSEVDASVALGSPHVSLGLEGMEAEEPRNSIECRITAFW</sequence>
<gene>
    <name evidence="4" type="ORF">BDY17DRAFT_325808</name>
</gene>
<organism evidence="4 5">
    <name type="scientific">Neohortaea acidophila</name>
    <dbReference type="NCBI Taxonomy" id="245834"/>
    <lineage>
        <taxon>Eukaryota</taxon>
        <taxon>Fungi</taxon>
        <taxon>Dikarya</taxon>
        <taxon>Ascomycota</taxon>
        <taxon>Pezizomycotina</taxon>
        <taxon>Dothideomycetes</taxon>
        <taxon>Dothideomycetidae</taxon>
        <taxon>Mycosphaerellales</taxon>
        <taxon>Teratosphaeriaceae</taxon>
        <taxon>Neohortaea</taxon>
    </lineage>
</organism>
<dbReference type="InterPro" id="IPR044053">
    <property type="entry name" value="AsaB-like"/>
</dbReference>
<dbReference type="OrthoDB" id="412788at2759"/>
<keyword evidence="5" id="KW-1185">Reference proteome</keyword>
<evidence type="ECO:0000313" key="4">
    <source>
        <dbReference type="EMBL" id="KAF2481089.1"/>
    </source>
</evidence>
<dbReference type="GeneID" id="54478412"/>
<dbReference type="PANTHER" id="PTHR34598:SF3">
    <property type="entry name" value="OXIDOREDUCTASE AN1597"/>
    <property type="match status" value="1"/>
</dbReference>
<proteinExistence type="inferred from homology"/>
<dbReference type="RefSeq" id="XP_033587659.1">
    <property type="nucleotide sequence ID" value="XM_033737410.1"/>
</dbReference>
<protein>
    <recommendedName>
        <fullName evidence="6">GA4 desaturase</fullName>
    </recommendedName>
</protein>
<accession>A0A6A6PM21</accession>
<evidence type="ECO:0000256" key="1">
    <source>
        <dbReference type="ARBA" id="ARBA00023002"/>
    </source>
</evidence>
<name>A0A6A6PM21_9PEZI</name>
<dbReference type="NCBIfam" id="NF041278">
    <property type="entry name" value="CmcJ_NvfI_EfuI"/>
    <property type="match status" value="1"/>
</dbReference>